<feature type="transmembrane region" description="Helical" evidence="1">
    <location>
        <begin position="188"/>
        <end position="211"/>
    </location>
</feature>
<organism evidence="3 4">
    <name type="scientific">Xanthomonas graminis pv. arrhenatheri LMG 727</name>
    <dbReference type="NCBI Taxonomy" id="1195923"/>
    <lineage>
        <taxon>Bacteria</taxon>
        <taxon>Pseudomonadati</taxon>
        <taxon>Pseudomonadota</taxon>
        <taxon>Gammaproteobacteria</taxon>
        <taxon>Lysobacterales</taxon>
        <taxon>Lysobacteraceae</taxon>
        <taxon>Xanthomonas</taxon>
        <taxon>Xanthomonas translucens group</taxon>
        <taxon>Xanthomonas graminis</taxon>
    </lineage>
</organism>
<name>A0A0K3A1R4_9XANT</name>
<feature type="transmembrane region" description="Helical" evidence="1">
    <location>
        <begin position="218"/>
        <end position="240"/>
    </location>
</feature>
<gene>
    <name evidence="3" type="ORF">XTALMG727_3566</name>
</gene>
<keyword evidence="4" id="KW-1185">Reference proteome</keyword>
<keyword evidence="2" id="KW-0732">Signal</keyword>
<evidence type="ECO:0000313" key="4">
    <source>
        <dbReference type="Proteomes" id="UP000046187"/>
    </source>
</evidence>
<feature type="signal peptide" evidence="2">
    <location>
        <begin position="1"/>
        <end position="36"/>
    </location>
</feature>
<accession>A0A0K3A1R4</accession>
<dbReference type="RefSeq" id="WP_053836450.1">
    <property type="nucleotide sequence ID" value="NZ_CXOI01000064.1"/>
</dbReference>
<sequence>MSSVFAALFARLRRWRSHGRALLWCCLLLACHGAAAAPAPMPTLDGAWRPVAAADRGVPPSRADPALRRFDPARLTKLRGGEAGAWVLLWPAQGQWPSGPWVLEVPSPALQRVTLLPPVAGAAPQQRWLMRDDPQALPGNGRVGFRVDVAPAAGQPLRLWLDQRGVMPASLRFQLRSESDYLRQDSRWLVVASLSFAIMLSMAAMALVFAWRLREATFLYYAIYVLGYGLVMALETGYVVHPLGLEAIG</sequence>
<evidence type="ECO:0000256" key="2">
    <source>
        <dbReference type="SAM" id="SignalP"/>
    </source>
</evidence>
<reference evidence="4" key="1">
    <citation type="submission" date="2015-07" db="EMBL/GenBank/DDBJ databases">
        <authorList>
            <person name="Wibberg D."/>
        </authorList>
    </citation>
    <scope>NUCLEOTIDE SEQUENCE [LARGE SCALE GENOMIC DNA]</scope>
</reference>
<keyword evidence="1" id="KW-0812">Transmembrane</keyword>
<dbReference type="EMBL" id="CXOI01000064">
    <property type="protein sequence ID" value="CTP91838.1"/>
    <property type="molecule type" value="Genomic_DNA"/>
</dbReference>
<feature type="chain" id="PRO_5005493541" evidence="2">
    <location>
        <begin position="37"/>
        <end position="249"/>
    </location>
</feature>
<keyword evidence="1" id="KW-1133">Transmembrane helix</keyword>
<dbReference type="Proteomes" id="UP000046187">
    <property type="component" value="Unassembled WGS sequence"/>
</dbReference>
<dbReference type="AlphaFoldDB" id="A0A0K3A1R4"/>
<protein>
    <submittedName>
        <fullName evidence="3">Putative secreted protein</fullName>
    </submittedName>
</protein>
<evidence type="ECO:0000313" key="3">
    <source>
        <dbReference type="EMBL" id="CTP91838.1"/>
    </source>
</evidence>
<proteinExistence type="predicted"/>
<keyword evidence="1" id="KW-0472">Membrane</keyword>
<evidence type="ECO:0000256" key="1">
    <source>
        <dbReference type="SAM" id="Phobius"/>
    </source>
</evidence>